<dbReference type="Pfam" id="PF18755">
    <property type="entry name" value="RAMA"/>
    <property type="match status" value="1"/>
</dbReference>
<gene>
    <name evidence="3" type="ORF">ET495_10970</name>
</gene>
<feature type="region of interest" description="Disordered" evidence="1">
    <location>
        <begin position="1"/>
        <end position="109"/>
    </location>
</feature>
<feature type="compositionally biased region" description="Low complexity" evidence="1">
    <location>
        <begin position="36"/>
        <end position="76"/>
    </location>
</feature>
<evidence type="ECO:0000259" key="2">
    <source>
        <dbReference type="Pfam" id="PF18755"/>
    </source>
</evidence>
<keyword evidence="4" id="KW-1185">Reference proteome</keyword>
<feature type="region of interest" description="Disordered" evidence="1">
    <location>
        <begin position="129"/>
        <end position="157"/>
    </location>
</feature>
<feature type="compositionally biased region" description="Low complexity" evidence="1">
    <location>
        <begin position="133"/>
        <end position="149"/>
    </location>
</feature>
<proteinExistence type="predicted"/>
<reference evidence="3 4" key="1">
    <citation type="submission" date="2019-01" db="EMBL/GenBank/DDBJ databases">
        <title>Genome sequencing of strain 2JSPR-7.</title>
        <authorList>
            <person name="Heo J."/>
            <person name="Kim S.-J."/>
            <person name="Kim J.-S."/>
            <person name="Hong S.-B."/>
            <person name="Kwon S.-W."/>
        </authorList>
    </citation>
    <scope>NUCLEOTIDE SEQUENCE [LARGE SCALE GENOMIC DNA]</scope>
    <source>
        <strain evidence="3 4">2JSPR-7</strain>
    </source>
</reference>
<sequence>MTPQHVPQPVPPRVSRATIHRRPPLAFAGGPEPRAEATSATTATAITTSGLAQGPAADLVPPALAHHAPGAAWSPTPRRRRTPTAPDSSRVLSSWSPADAWDPDSGEDPVPAVAEPVAIAFGEVFSAASGTSRPAGPALPGAPARAEAPFEPPRLNDGPAPEPWWLPTAGGSRAWDAPSPPIVLDEAEDADLAALAERLGAATTLVWERPRRGQRFVATLHPDGSIELPDGSRYRHPDVAASAASGAYTAEGWSVWRVGGSAGRTLTEEFRARFA</sequence>
<organism evidence="3 4">
    <name type="scientific">Xylanimonas allomyrinae</name>
    <dbReference type="NCBI Taxonomy" id="2509459"/>
    <lineage>
        <taxon>Bacteria</taxon>
        <taxon>Bacillati</taxon>
        <taxon>Actinomycetota</taxon>
        <taxon>Actinomycetes</taxon>
        <taxon>Micrococcales</taxon>
        <taxon>Promicromonosporaceae</taxon>
        <taxon>Xylanimonas</taxon>
    </lineage>
</organism>
<evidence type="ECO:0000256" key="1">
    <source>
        <dbReference type="SAM" id="MobiDB-lite"/>
    </source>
</evidence>
<feature type="domain" description="RAMA" evidence="2">
    <location>
        <begin position="197"/>
        <end position="267"/>
    </location>
</feature>
<dbReference type="Proteomes" id="UP000291758">
    <property type="component" value="Chromosome"/>
</dbReference>
<accession>A0A4P6ELY9</accession>
<dbReference type="OrthoDB" id="5149322at2"/>
<dbReference type="AlphaFoldDB" id="A0A4P6ELY9"/>
<dbReference type="KEGG" id="xyl:ET495_10970"/>
<dbReference type="InterPro" id="IPR040843">
    <property type="entry name" value="RAMA"/>
</dbReference>
<dbReference type="EMBL" id="CP035495">
    <property type="protein sequence ID" value="QAY63682.1"/>
    <property type="molecule type" value="Genomic_DNA"/>
</dbReference>
<name>A0A4P6ELY9_9MICO</name>
<evidence type="ECO:0000313" key="4">
    <source>
        <dbReference type="Proteomes" id="UP000291758"/>
    </source>
</evidence>
<protein>
    <recommendedName>
        <fullName evidence="2">RAMA domain-containing protein</fullName>
    </recommendedName>
</protein>
<evidence type="ECO:0000313" key="3">
    <source>
        <dbReference type="EMBL" id="QAY63682.1"/>
    </source>
</evidence>
<feature type="compositionally biased region" description="Pro residues" evidence="1">
    <location>
        <begin position="1"/>
        <end position="12"/>
    </location>
</feature>